<dbReference type="Proteomes" id="UP000095286">
    <property type="component" value="Unplaced"/>
</dbReference>
<dbReference type="WBParaSite" id="RSKR_0000609500.1">
    <property type="protein sequence ID" value="RSKR_0000609500.1"/>
    <property type="gene ID" value="RSKR_0000609500"/>
</dbReference>
<sequence length="628" mass="71051">MDRLRVGISVSFFRSNNTSTAGVISDLFEDEELIKIRFEGNDGSMKSKKVYLCQLMDWNPHLFEEEDKKSEKLLPKSRPITNQNNYADLPSFVDLDISCASSYSANTDTQRTVIQRGSVYAPAPVKPPLPKLPSKSIMPPVQPLHENVASRHQMETIPKNNPHFEYHKMILEHSLMQKMEPLVYRHVEDEARMKVFIRVRPLNSADIANQEIKVLTIPNAQTLFMHQPQTKVNLQKYLTTTKVVFDGVFHEGVTNDCVYENTAKPLLNWFFEKSCVTCFAYGQTGSGKTYTMNGEGIGTQHSGIYSLTCKDIFSRMNQERLFARGFTIECGFFEIYMNKAYDLLNERTELKVQADHNDEVQISGLKRVTCNKPEDVMRLVSKGSKKRSTGSTKANAQSSRSHAIFQFMLVKNEQIISKCSLVDLAGSERGCDAGNVDKTTRNEGNAINKSLLALKECIRYMSLGNSERIPFRNSALTQFLKDSFIGEKAKLCMIAMVSPAVSSSETTLNSIKYAEQVSKISGREILLSMDASIHEDSCHLNSSSDLLDSYSSAHDKTPRLKDVCFYVGEIKKVLVEYVKKLDEFEVMRDNATNLQDNQWEKAIKKIIEPQSLSTALYLESLLNKNVKQ</sequence>
<name>A0AC35TZV2_9BILA</name>
<evidence type="ECO:0000313" key="1">
    <source>
        <dbReference type="Proteomes" id="UP000095286"/>
    </source>
</evidence>
<organism evidence="1 2">
    <name type="scientific">Rhabditophanes sp. KR3021</name>
    <dbReference type="NCBI Taxonomy" id="114890"/>
    <lineage>
        <taxon>Eukaryota</taxon>
        <taxon>Metazoa</taxon>
        <taxon>Ecdysozoa</taxon>
        <taxon>Nematoda</taxon>
        <taxon>Chromadorea</taxon>
        <taxon>Rhabditida</taxon>
        <taxon>Tylenchina</taxon>
        <taxon>Panagrolaimomorpha</taxon>
        <taxon>Strongyloidoidea</taxon>
        <taxon>Alloionematidae</taxon>
        <taxon>Rhabditophanes</taxon>
    </lineage>
</organism>
<evidence type="ECO:0000313" key="2">
    <source>
        <dbReference type="WBParaSite" id="RSKR_0000609500.1"/>
    </source>
</evidence>
<accession>A0AC35TZV2</accession>
<reference evidence="2" key="1">
    <citation type="submission" date="2016-11" db="UniProtKB">
        <authorList>
            <consortium name="WormBaseParasite"/>
        </authorList>
    </citation>
    <scope>IDENTIFICATION</scope>
    <source>
        <strain evidence="2">KR3021</strain>
    </source>
</reference>
<proteinExistence type="predicted"/>
<protein>
    <submittedName>
        <fullName evidence="2">Kinesin motor domain-containing protein</fullName>
    </submittedName>
</protein>